<feature type="transmembrane region" description="Helical" evidence="8">
    <location>
        <begin position="178"/>
        <end position="197"/>
    </location>
</feature>
<dbReference type="GO" id="GO:0044038">
    <property type="term" value="P:cell wall macromolecule biosynthetic process"/>
    <property type="evidence" value="ECO:0007669"/>
    <property type="project" value="TreeGrafter"/>
</dbReference>
<dbReference type="CDD" id="cd06853">
    <property type="entry name" value="GT_WecA_like"/>
    <property type="match status" value="1"/>
</dbReference>
<feature type="transmembrane region" description="Helical" evidence="8">
    <location>
        <begin position="43"/>
        <end position="63"/>
    </location>
</feature>
<dbReference type="EMBL" id="PYAV01000004">
    <property type="protein sequence ID" value="PSL48528.1"/>
    <property type="molecule type" value="Genomic_DNA"/>
</dbReference>
<evidence type="ECO:0000256" key="7">
    <source>
        <dbReference type="PIRSR" id="PIRSR600715-1"/>
    </source>
</evidence>
<feature type="transmembrane region" description="Helical" evidence="8">
    <location>
        <begin position="308"/>
        <end position="325"/>
    </location>
</feature>
<evidence type="ECO:0000256" key="8">
    <source>
        <dbReference type="SAM" id="Phobius"/>
    </source>
</evidence>
<keyword evidence="3 9" id="KW-0808">Transferase</keyword>
<dbReference type="Pfam" id="PF00953">
    <property type="entry name" value="Glycos_transf_4"/>
    <property type="match status" value="1"/>
</dbReference>
<comment type="cofactor">
    <cofactor evidence="7">
        <name>Mg(2+)</name>
        <dbReference type="ChEBI" id="CHEBI:18420"/>
    </cofactor>
</comment>
<feature type="transmembrane region" description="Helical" evidence="8">
    <location>
        <begin position="232"/>
        <end position="253"/>
    </location>
</feature>
<evidence type="ECO:0000256" key="5">
    <source>
        <dbReference type="ARBA" id="ARBA00022989"/>
    </source>
</evidence>
<protein>
    <submittedName>
        <fullName evidence="9">UDP-GlcNAc:undecaprenyl-phosphate GlcNAc-1-phosphate transferase</fullName>
    </submittedName>
</protein>
<dbReference type="GO" id="GO:0071555">
    <property type="term" value="P:cell wall organization"/>
    <property type="evidence" value="ECO:0007669"/>
    <property type="project" value="TreeGrafter"/>
</dbReference>
<feature type="transmembrane region" description="Helical" evidence="8">
    <location>
        <begin position="98"/>
        <end position="115"/>
    </location>
</feature>
<keyword evidence="4 8" id="KW-0812">Transmembrane</keyword>
<feature type="transmembrane region" description="Helical" evidence="8">
    <location>
        <begin position="127"/>
        <end position="148"/>
    </location>
</feature>
<keyword evidence="7" id="KW-0479">Metal-binding</keyword>
<keyword evidence="10" id="KW-1185">Reference proteome</keyword>
<dbReference type="PANTHER" id="PTHR22926">
    <property type="entry name" value="PHOSPHO-N-ACETYLMURAMOYL-PENTAPEPTIDE-TRANSFERASE"/>
    <property type="match status" value="1"/>
</dbReference>
<feature type="transmembrane region" description="Helical" evidence="8">
    <location>
        <begin position="6"/>
        <end position="22"/>
    </location>
</feature>
<evidence type="ECO:0000256" key="1">
    <source>
        <dbReference type="ARBA" id="ARBA00004651"/>
    </source>
</evidence>
<feature type="transmembrane region" description="Helical" evidence="8">
    <location>
        <begin position="69"/>
        <end position="86"/>
    </location>
</feature>
<evidence type="ECO:0000256" key="6">
    <source>
        <dbReference type="ARBA" id="ARBA00023136"/>
    </source>
</evidence>
<evidence type="ECO:0000256" key="3">
    <source>
        <dbReference type="ARBA" id="ARBA00022679"/>
    </source>
</evidence>
<dbReference type="GO" id="GO:0046872">
    <property type="term" value="F:metal ion binding"/>
    <property type="evidence" value="ECO:0007669"/>
    <property type="project" value="UniProtKB-KW"/>
</dbReference>
<keyword evidence="2" id="KW-1003">Cell membrane</keyword>
<feature type="transmembrane region" description="Helical" evidence="8">
    <location>
        <begin position="209"/>
        <end position="226"/>
    </location>
</feature>
<sequence>MLEILALIICFLVALIATPYIKKLAFRIGATDAPNGRKVHQEAMARIGGLAIYFAFLVGLVILQPESSYLLPMLIAGTIIILTGFMDDVKELSPKVKLLGQLAAAVVVIAGGVRIDFINLPFETQMQLGWLSIPLTLLWIIGITNAINLIDGLDGLAAGVSSIVLVTIASLAALQGNIFIVGMALILLGSTLGFLWHNFHPAKIFMGDTGSLFLGFMIAVISLLGFKNVTLFSLVVPVMVLAVPISDTFYAIVRRLVNNKPLSAPDKSHMHHCLLRIGYSHRQTVLLIYAMSALFGLAAVAFTLSTLWVALLVLTTVIIATELLAERIGLVNEEFRPVGKFLDRFNGTKRT</sequence>
<evidence type="ECO:0000256" key="4">
    <source>
        <dbReference type="ARBA" id="ARBA00022692"/>
    </source>
</evidence>
<feature type="binding site" evidence="7">
    <location>
        <position position="148"/>
    </location>
    <ligand>
        <name>Mg(2+)</name>
        <dbReference type="ChEBI" id="CHEBI:18420"/>
    </ligand>
</feature>
<reference evidence="9" key="1">
    <citation type="submission" date="2018-03" db="EMBL/GenBank/DDBJ databases">
        <title>Genomic Encyclopedia of Type Strains, Phase III (KMG-III): the genomes of soil and plant-associated and newly described type strains.</title>
        <authorList>
            <person name="Whitman W."/>
        </authorList>
    </citation>
    <scope>NUCLEOTIDE SEQUENCE [LARGE SCALE GENOMIC DNA]</scope>
    <source>
        <strain evidence="9">CGMCC 1.07653</strain>
    </source>
</reference>
<dbReference type="AlphaFoldDB" id="A0A2P8HQN3"/>
<keyword evidence="6 8" id="KW-0472">Membrane</keyword>
<comment type="caution">
    <text evidence="9">The sequence shown here is derived from an EMBL/GenBank/DDBJ whole genome shotgun (WGS) entry which is preliminary data.</text>
</comment>
<dbReference type="GO" id="GO:0016780">
    <property type="term" value="F:phosphotransferase activity, for other substituted phosphate groups"/>
    <property type="evidence" value="ECO:0007669"/>
    <property type="project" value="InterPro"/>
</dbReference>
<gene>
    <name evidence="9" type="ORF">B0H94_104129</name>
</gene>
<dbReference type="PROSITE" id="PS01348">
    <property type="entry name" value="MRAY_2"/>
    <property type="match status" value="1"/>
</dbReference>
<feature type="transmembrane region" description="Helical" evidence="8">
    <location>
        <begin position="155"/>
        <end position="172"/>
    </location>
</feature>
<keyword evidence="5 8" id="KW-1133">Transmembrane helix</keyword>
<keyword evidence="7" id="KW-0460">Magnesium</keyword>
<dbReference type="InterPro" id="IPR018480">
    <property type="entry name" value="PNAcMuramoyl-5peptid_Trfase_CS"/>
</dbReference>
<proteinExistence type="predicted"/>
<evidence type="ECO:0000256" key="2">
    <source>
        <dbReference type="ARBA" id="ARBA00022475"/>
    </source>
</evidence>
<accession>A0A2P8HQN3</accession>
<dbReference type="Proteomes" id="UP000242310">
    <property type="component" value="Unassembled WGS sequence"/>
</dbReference>
<evidence type="ECO:0000313" key="9">
    <source>
        <dbReference type="EMBL" id="PSL48528.1"/>
    </source>
</evidence>
<dbReference type="InterPro" id="IPR000715">
    <property type="entry name" value="Glycosyl_transferase_4"/>
</dbReference>
<dbReference type="GO" id="GO:0009103">
    <property type="term" value="P:lipopolysaccharide biosynthetic process"/>
    <property type="evidence" value="ECO:0007669"/>
    <property type="project" value="TreeGrafter"/>
</dbReference>
<comment type="subcellular location">
    <subcellularLocation>
        <location evidence="1">Cell membrane</location>
        <topology evidence="1">Multi-pass membrane protein</topology>
    </subcellularLocation>
</comment>
<dbReference type="PANTHER" id="PTHR22926:SF3">
    <property type="entry name" value="UNDECAPRENYL-PHOSPHATE ALPHA-N-ACETYLGLUCOSAMINYL 1-PHOSPHATE TRANSFERASE"/>
    <property type="match status" value="1"/>
</dbReference>
<name>A0A2P8HQN3_9BACI</name>
<feature type="binding site" evidence="7">
    <location>
        <position position="208"/>
    </location>
    <ligand>
        <name>Mg(2+)</name>
        <dbReference type="ChEBI" id="CHEBI:18420"/>
    </ligand>
</feature>
<organism evidence="9 10">
    <name type="scientific">Salsuginibacillus halophilus</name>
    <dbReference type="NCBI Taxonomy" id="517424"/>
    <lineage>
        <taxon>Bacteria</taxon>
        <taxon>Bacillati</taxon>
        <taxon>Bacillota</taxon>
        <taxon>Bacilli</taxon>
        <taxon>Bacillales</taxon>
        <taxon>Bacillaceae</taxon>
        <taxon>Salsuginibacillus</taxon>
    </lineage>
</organism>
<feature type="transmembrane region" description="Helical" evidence="8">
    <location>
        <begin position="284"/>
        <end position="302"/>
    </location>
</feature>
<dbReference type="GO" id="GO:0005886">
    <property type="term" value="C:plasma membrane"/>
    <property type="evidence" value="ECO:0007669"/>
    <property type="project" value="UniProtKB-SubCell"/>
</dbReference>
<evidence type="ECO:0000313" key="10">
    <source>
        <dbReference type="Proteomes" id="UP000242310"/>
    </source>
</evidence>